<name>A0A7S3PA55_9STRA</name>
<evidence type="ECO:0000256" key="2">
    <source>
        <dbReference type="SAM" id="Phobius"/>
    </source>
</evidence>
<protein>
    <submittedName>
        <fullName evidence="3">Uncharacterized protein</fullName>
    </submittedName>
</protein>
<gene>
    <name evidence="3" type="ORF">ACOF00016_LOCUS13252</name>
</gene>
<proteinExistence type="predicted"/>
<feature type="transmembrane region" description="Helical" evidence="2">
    <location>
        <begin position="138"/>
        <end position="161"/>
    </location>
</feature>
<reference evidence="3" key="1">
    <citation type="submission" date="2021-01" db="EMBL/GenBank/DDBJ databases">
        <authorList>
            <person name="Corre E."/>
            <person name="Pelletier E."/>
            <person name="Niang G."/>
            <person name="Scheremetjew M."/>
            <person name="Finn R."/>
            <person name="Kale V."/>
            <person name="Holt S."/>
            <person name="Cochrane G."/>
            <person name="Meng A."/>
            <person name="Brown T."/>
            <person name="Cohen L."/>
        </authorList>
    </citation>
    <scope>NUCLEOTIDE SEQUENCE</scope>
    <source>
        <strain evidence="3">CCMP127</strain>
    </source>
</reference>
<keyword evidence="2" id="KW-0812">Transmembrane</keyword>
<feature type="compositionally biased region" description="Basic and acidic residues" evidence="1">
    <location>
        <begin position="223"/>
        <end position="236"/>
    </location>
</feature>
<keyword evidence="2" id="KW-0472">Membrane</keyword>
<feature type="compositionally biased region" description="Polar residues" evidence="1">
    <location>
        <begin position="308"/>
        <end position="317"/>
    </location>
</feature>
<feature type="transmembrane region" description="Helical" evidence="2">
    <location>
        <begin position="181"/>
        <end position="205"/>
    </location>
</feature>
<feature type="compositionally biased region" description="Low complexity" evidence="1">
    <location>
        <begin position="263"/>
        <end position="273"/>
    </location>
</feature>
<feature type="compositionally biased region" description="Basic and acidic residues" evidence="1">
    <location>
        <begin position="243"/>
        <end position="260"/>
    </location>
</feature>
<organism evidence="3">
    <name type="scientific">Amphora coffeiformis</name>
    <dbReference type="NCBI Taxonomy" id="265554"/>
    <lineage>
        <taxon>Eukaryota</taxon>
        <taxon>Sar</taxon>
        <taxon>Stramenopiles</taxon>
        <taxon>Ochrophyta</taxon>
        <taxon>Bacillariophyta</taxon>
        <taxon>Bacillariophyceae</taxon>
        <taxon>Bacillariophycidae</taxon>
        <taxon>Thalassiophysales</taxon>
        <taxon>Catenulaceae</taxon>
        <taxon>Amphora</taxon>
    </lineage>
</organism>
<keyword evidence="2" id="KW-1133">Transmembrane helix</keyword>
<feature type="compositionally biased region" description="Basic and acidic residues" evidence="1">
    <location>
        <begin position="295"/>
        <end position="306"/>
    </location>
</feature>
<evidence type="ECO:0000313" key="3">
    <source>
        <dbReference type="EMBL" id="CAE0416193.1"/>
    </source>
</evidence>
<evidence type="ECO:0000256" key="1">
    <source>
        <dbReference type="SAM" id="MobiDB-lite"/>
    </source>
</evidence>
<dbReference type="EMBL" id="HBIM01017164">
    <property type="protein sequence ID" value="CAE0416193.1"/>
    <property type="molecule type" value="Transcribed_RNA"/>
</dbReference>
<accession>A0A7S3PA55</accession>
<feature type="region of interest" description="Disordered" evidence="1">
    <location>
        <begin position="216"/>
        <end position="341"/>
    </location>
</feature>
<sequence>MAGALKLKHTILLTCISCLSLLFTLLSAYTCKYIKVTEPNRAPFFFGIWKVEGRVVGLEFDIGNTNQCISWTDTDMYIDGSLRAAKSFTVFSTIIGSILCGALLLMMGVKVLQEQKQQQHEQQEQPTTMRLSSRQEMIFVVCLECGSVFCIILTVLFYNAFGATICTDEFVNRDLTCRWGSGAYFTVGAVVGWTSTALCIGFMVLPQLERQRNFVSTASGGGEGRRDASRRSHDDAGFANRNDNNRGSERSLSRTWDNRQSDTNAATTTAATNVKPPPKRMSSLDRVKAIQSKLQEVRDTEQHEPVEASNNKTASDGTSEDQGERTPTGTPLISVSEDSEGNRIRTTVLRFLDENGEEVVEKTTEVLPDDVSDL</sequence>
<feature type="transmembrane region" description="Helical" evidence="2">
    <location>
        <begin position="88"/>
        <end position="109"/>
    </location>
</feature>
<dbReference type="AlphaFoldDB" id="A0A7S3PA55"/>